<dbReference type="InterPro" id="IPR005821">
    <property type="entry name" value="Ion_trans_dom"/>
</dbReference>
<keyword evidence="2" id="KW-0813">Transport</keyword>
<gene>
    <name evidence="14" type="ORF">R0135_02090</name>
</gene>
<dbReference type="RefSeq" id="WP_407348612.1">
    <property type="nucleotide sequence ID" value="NZ_CP136864.1"/>
</dbReference>
<dbReference type="PRINTS" id="PR00169">
    <property type="entry name" value="KCHANNEL"/>
</dbReference>
<feature type="transmembrane region" description="Helical" evidence="12">
    <location>
        <begin position="64"/>
        <end position="80"/>
    </location>
</feature>
<feature type="transmembrane region" description="Helical" evidence="12">
    <location>
        <begin position="87"/>
        <end position="109"/>
    </location>
</feature>
<keyword evidence="9" id="KW-0406">Ion transport</keyword>
<keyword evidence="3" id="KW-0633">Potassium transport</keyword>
<keyword evidence="11" id="KW-0407">Ion channel</keyword>
<proteinExistence type="predicted"/>
<sequence>MSQREQTPLQAHLYKIIFGTDTPSGKWFDLILIFAILISVSVIVADSLTNIHRDYGVLLQRIEWGFTFLFTLEYMVRIWIARNRRAYLFSIYGIIDFLAILPSYLAILIPQTAPLLIIRLLRVLRVFRVLRLVGYLHEANQIAGVMRNSWRQIFVFFLIVITIIVVFGCLIYVLEGPNNGFDNIPVSVYWAIVTVTTVGYGDVVPVTVAGRTISALAMLVGYAIIAVPTGIFTANIIEKRQTKRTPLNCPQCARAGHEDDARYCRHCGSYLRTDDEENKPV</sequence>
<keyword evidence="10 12" id="KW-0472">Membrane</keyword>
<evidence type="ECO:0000256" key="5">
    <source>
        <dbReference type="ARBA" id="ARBA00022826"/>
    </source>
</evidence>
<name>A0ABZ0I391_9GAMM</name>
<evidence type="ECO:0000256" key="4">
    <source>
        <dbReference type="ARBA" id="ARBA00022692"/>
    </source>
</evidence>
<dbReference type="SUPFAM" id="SSF81324">
    <property type="entry name" value="Voltage-gated potassium channels"/>
    <property type="match status" value="1"/>
</dbReference>
<dbReference type="EMBL" id="CP136864">
    <property type="protein sequence ID" value="WOJ93973.1"/>
    <property type="molecule type" value="Genomic_DNA"/>
</dbReference>
<protein>
    <submittedName>
        <fullName evidence="14">Ion transporter</fullName>
    </submittedName>
</protein>
<keyword evidence="5" id="KW-0631">Potassium channel</keyword>
<keyword evidence="15" id="KW-1185">Reference proteome</keyword>
<keyword evidence="8 12" id="KW-1133">Transmembrane helix</keyword>
<reference evidence="14 15" key="1">
    <citation type="submission" date="2023-10" db="EMBL/GenBank/DDBJ databases">
        <title>Two novel species belonging to the OM43/NOR5 clade.</title>
        <authorList>
            <person name="Park M."/>
        </authorList>
    </citation>
    <scope>NUCLEOTIDE SEQUENCE [LARGE SCALE GENOMIC DNA]</scope>
    <source>
        <strain evidence="14 15">IMCC43200</strain>
    </source>
</reference>
<keyword evidence="4 12" id="KW-0812">Transmembrane</keyword>
<evidence type="ECO:0000256" key="10">
    <source>
        <dbReference type="ARBA" id="ARBA00023136"/>
    </source>
</evidence>
<evidence type="ECO:0000256" key="7">
    <source>
        <dbReference type="ARBA" id="ARBA00022958"/>
    </source>
</evidence>
<accession>A0ABZ0I391</accession>
<comment type="subcellular location">
    <subcellularLocation>
        <location evidence="1">Membrane</location>
        <topology evidence="1">Multi-pass membrane protein</topology>
    </subcellularLocation>
</comment>
<feature type="transmembrane region" description="Helical" evidence="12">
    <location>
        <begin position="153"/>
        <end position="174"/>
    </location>
</feature>
<evidence type="ECO:0000256" key="1">
    <source>
        <dbReference type="ARBA" id="ARBA00004141"/>
    </source>
</evidence>
<feature type="transmembrane region" description="Helical" evidence="12">
    <location>
        <begin position="213"/>
        <end position="237"/>
    </location>
</feature>
<feature type="transmembrane region" description="Helical" evidence="12">
    <location>
        <begin position="27"/>
        <end position="44"/>
    </location>
</feature>
<evidence type="ECO:0000256" key="2">
    <source>
        <dbReference type="ARBA" id="ARBA00022448"/>
    </source>
</evidence>
<evidence type="ECO:0000256" key="8">
    <source>
        <dbReference type="ARBA" id="ARBA00022989"/>
    </source>
</evidence>
<dbReference type="Gene3D" id="1.10.287.70">
    <property type="match status" value="1"/>
</dbReference>
<keyword evidence="6" id="KW-0851">Voltage-gated channel</keyword>
<dbReference type="PANTHER" id="PTHR11537:SF254">
    <property type="entry name" value="POTASSIUM VOLTAGE-GATED CHANNEL PROTEIN SHAB"/>
    <property type="match status" value="1"/>
</dbReference>
<evidence type="ECO:0000256" key="11">
    <source>
        <dbReference type="ARBA" id="ARBA00023303"/>
    </source>
</evidence>
<evidence type="ECO:0000256" key="3">
    <source>
        <dbReference type="ARBA" id="ARBA00022538"/>
    </source>
</evidence>
<keyword evidence="7" id="KW-0630">Potassium</keyword>
<evidence type="ECO:0000256" key="12">
    <source>
        <dbReference type="SAM" id="Phobius"/>
    </source>
</evidence>
<evidence type="ECO:0000256" key="6">
    <source>
        <dbReference type="ARBA" id="ARBA00022882"/>
    </source>
</evidence>
<evidence type="ECO:0000259" key="13">
    <source>
        <dbReference type="Pfam" id="PF00520"/>
    </source>
</evidence>
<organism evidence="14 15">
    <name type="scientific">Congregibacter variabilis</name>
    <dbReference type="NCBI Taxonomy" id="3081200"/>
    <lineage>
        <taxon>Bacteria</taxon>
        <taxon>Pseudomonadati</taxon>
        <taxon>Pseudomonadota</taxon>
        <taxon>Gammaproteobacteria</taxon>
        <taxon>Cellvibrionales</taxon>
        <taxon>Halieaceae</taxon>
        <taxon>Congregibacter</taxon>
    </lineage>
</organism>
<dbReference type="InterPro" id="IPR028325">
    <property type="entry name" value="VG_K_chnl"/>
</dbReference>
<dbReference type="InterPro" id="IPR027359">
    <property type="entry name" value="Volt_channel_dom_sf"/>
</dbReference>
<evidence type="ECO:0000313" key="14">
    <source>
        <dbReference type="EMBL" id="WOJ93973.1"/>
    </source>
</evidence>
<evidence type="ECO:0000313" key="15">
    <source>
        <dbReference type="Proteomes" id="UP001626537"/>
    </source>
</evidence>
<dbReference type="Pfam" id="PF00520">
    <property type="entry name" value="Ion_trans"/>
    <property type="match status" value="1"/>
</dbReference>
<evidence type="ECO:0000256" key="9">
    <source>
        <dbReference type="ARBA" id="ARBA00023065"/>
    </source>
</evidence>
<dbReference type="PANTHER" id="PTHR11537">
    <property type="entry name" value="VOLTAGE-GATED POTASSIUM CHANNEL"/>
    <property type="match status" value="1"/>
</dbReference>
<dbReference type="Gene3D" id="1.20.120.350">
    <property type="entry name" value="Voltage-gated potassium channels. Chain C"/>
    <property type="match status" value="1"/>
</dbReference>
<feature type="domain" description="Ion transport" evidence="13">
    <location>
        <begin position="26"/>
        <end position="242"/>
    </location>
</feature>
<dbReference type="Proteomes" id="UP001626537">
    <property type="component" value="Chromosome"/>
</dbReference>